<keyword evidence="1" id="KW-0812">Transmembrane</keyword>
<keyword evidence="3" id="KW-1185">Reference proteome</keyword>
<name>A0A7J7IL61_9RHOD</name>
<gene>
    <name evidence="2" type="ORF">F1559_004624</name>
</gene>
<evidence type="ECO:0000313" key="2">
    <source>
        <dbReference type="EMBL" id="KAF6003419.1"/>
    </source>
</evidence>
<reference evidence="2 3" key="1">
    <citation type="journal article" date="2020" name="J. Phycol.">
        <title>Comparative genome analysis reveals Cyanidiococcus gen. nov., a new extremophilic red algal genus sister to Cyanidioschyzon (Cyanidioschyzonaceae, Rhodophyta).</title>
        <authorList>
            <person name="Liu S.-L."/>
            <person name="Chiang Y.-R."/>
            <person name="Yoon H.S."/>
            <person name="Fu H.-Y."/>
        </authorList>
    </citation>
    <scope>NUCLEOTIDE SEQUENCE [LARGE SCALE GENOMIC DNA]</scope>
    <source>
        <strain evidence="2 3">THAL066</strain>
    </source>
</reference>
<dbReference type="EMBL" id="VWRR01000007">
    <property type="protein sequence ID" value="KAF6003419.1"/>
    <property type="molecule type" value="Genomic_DNA"/>
</dbReference>
<accession>A0A7J7IL61</accession>
<keyword evidence="1" id="KW-1133">Transmembrane helix</keyword>
<feature type="transmembrane region" description="Helical" evidence="1">
    <location>
        <begin position="21"/>
        <end position="39"/>
    </location>
</feature>
<evidence type="ECO:0000313" key="3">
    <source>
        <dbReference type="Proteomes" id="UP000530660"/>
    </source>
</evidence>
<organism evidence="2 3">
    <name type="scientific">Cyanidiococcus yangmingshanensis</name>
    <dbReference type="NCBI Taxonomy" id="2690220"/>
    <lineage>
        <taxon>Eukaryota</taxon>
        <taxon>Rhodophyta</taxon>
        <taxon>Bangiophyceae</taxon>
        <taxon>Cyanidiales</taxon>
        <taxon>Cyanidiaceae</taxon>
        <taxon>Cyanidiococcus</taxon>
    </lineage>
</organism>
<dbReference type="OrthoDB" id="412075at2759"/>
<comment type="caution">
    <text evidence="2">The sequence shown here is derived from an EMBL/GenBank/DDBJ whole genome shotgun (WGS) entry which is preliminary data.</text>
</comment>
<dbReference type="Proteomes" id="UP000530660">
    <property type="component" value="Unassembled WGS sequence"/>
</dbReference>
<dbReference type="AlphaFoldDB" id="A0A7J7IL61"/>
<evidence type="ECO:0000256" key="1">
    <source>
        <dbReference type="SAM" id="Phobius"/>
    </source>
</evidence>
<protein>
    <submittedName>
        <fullName evidence="2">Uncharacterized protein</fullName>
    </submittedName>
</protein>
<proteinExistence type="predicted"/>
<sequence length="358" mass="40574">MRENGHWASPRTVPRARQWCRFVLLVTVTLCVLVLVIIWRDRWLQGRPNREASLQPDKPAFRVWHVGDDLKNQVWKKLSLDKSDHCFAIVGLDAKPRSPGLARVVEWFGQQPNVLHLRGVSVRDLEDAYANDTNQTSSLAERQERFFAFTSSVEREKINAPLACSVSHLMALLWVRSAGCRTTLVVEDDASLEILPLWDNAVADIVASACTKSRPVLQMELKLVSLLRGGYSDELKLETLGINCTARFVLPHVRHLTYGTAAYALSALGAEQILQRFRLEGSLNTIDVNKVIRSGGVADVDVIYNKETTRVLWPPYFFEYGEAKSYLTGENKKEWYYLSATKAMEANLERASFCRLFS</sequence>
<keyword evidence="1" id="KW-0472">Membrane</keyword>